<accession>A0A0L8A4M5</accession>
<evidence type="ECO:0000313" key="1">
    <source>
        <dbReference type="EMBL" id="KOE97285.1"/>
    </source>
</evidence>
<comment type="caution">
    <text evidence="1">The sequence shown here is derived from an EMBL/GenBank/DDBJ whole genome shotgun (WGS) entry which is preliminary data.</text>
</comment>
<dbReference type="RefSeq" id="WP_010480609.1">
    <property type="nucleotide sequence ID" value="NZ_AJLO02000047.1"/>
</dbReference>
<reference evidence="1 2" key="1">
    <citation type="journal article" date="2012" name="J. Bacteriol.">
        <title>Genome sequence of a novel nicotine-degrading strain, Pseudomonas geniculata N1.</title>
        <authorList>
            <person name="Tang H."/>
            <person name="Yu H."/>
            <person name="Tai C."/>
            <person name="Huang K."/>
            <person name="Liu Y."/>
            <person name="Wang L."/>
            <person name="Yao Y."/>
            <person name="Wu G."/>
            <person name="Xu P."/>
        </authorList>
    </citation>
    <scope>NUCLEOTIDE SEQUENCE [LARGE SCALE GENOMIC DNA]</scope>
    <source>
        <strain evidence="1 2">N1</strain>
    </source>
</reference>
<evidence type="ECO:0000313" key="2">
    <source>
        <dbReference type="Proteomes" id="UP000036890"/>
    </source>
</evidence>
<name>A0A0L8A4M5_9GAMM</name>
<organism evidence="1 2">
    <name type="scientific">Stenotrophomonas geniculata N1</name>
    <dbReference type="NCBI Taxonomy" id="1167641"/>
    <lineage>
        <taxon>Bacteria</taxon>
        <taxon>Pseudomonadati</taxon>
        <taxon>Pseudomonadota</taxon>
        <taxon>Gammaproteobacteria</taxon>
        <taxon>Lysobacterales</taxon>
        <taxon>Lysobacteraceae</taxon>
        <taxon>Stenotrophomonas</taxon>
    </lineage>
</organism>
<protein>
    <submittedName>
        <fullName evidence="1">Uncharacterized protein</fullName>
    </submittedName>
</protein>
<dbReference type="AlphaFoldDB" id="A0A0L8A4M5"/>
<dbReference type="EMBL" id="AJLO02000047">
    <property type="protein sequence ID" value="KOE97285.1"/>
    <property type="molecule type" value="Genomic_DNA"/>
</dbReference>
<gene>
    <name evidence="1" type="ORF">W7K_21265</name>
</gene>
<proteinExistence type="predicted"/>
<dbReference type="Proteomes" id="UP000036890">
    <property type="component" value="Unassembled WGS sequence"/>
</dbReference>
<sequence length="259" mass="26895">MGAVIHSSGNSLRANSKRIIPPVDPTGFKGIFLFGDSVAQSVRNYAGGADLVVTGNPVIASDGQGLMLREAVDYLTTGFTQDVNSTIIVMFQAQAQATFPLSTYPGPRLGDATKNDAVGSGVQMFNSAGNVGVHGFIGTWDGATAGSASTLLTSPVPSAAPPAGSYRMFGVRSVAGVAPATVTVDDLTAGTKSSRSAAAGQVLDRTTRTYRIGSSYQTTAQPAVKTLGAFIISRILTDGEMATMYQWMKGYWARRGIAI</sequence>